<dbReference type="EMBL" id="BJUA01000013">
    <property type="protein sequence ID" value="GEK18821.1"/>
    <property type="molecule type" value="Genomic_DNA"/>
</dbReference>
<reference evidence="2 3" key="1">
    <citation type="submission" date="2019-07" db="EMBL/GenBank/DDBJ databases">
        <title>Whole genome shotgun sequence of Cellulomonas persica NBRC 101101.</title>
        <authorList>
            <person name="Hosoyama A."/>
            <person name="Uohara A."/>
            <person name="Ohji S."/>
            <person name="Ichikawa N."/>
        </authorList>
    </citation>
    <scope>NUCLEOTIDE SEQUENCE [LARGE SCALE GENOMIC DNA]</scope>
    <source>
        <strain evidence="2 3">NBRC 101101</strain>
    </source>
</reference>
<protein>
    <submittedName>
        <fullName evidence="2">Uncharacterized protein</fullName>
    </submittedName>
</protein>
<evidence type="ECO:0000313" key="2">
    <source>
        <dbReference type="EMBL" id="GEK18821.1"/>
    </source>
</evidence>
<feature type="region of interest" description="Disordered" evidence="1">
    <location>
        <begin position="1"/>
        <end position="22"/>
    </location>
</feature>
<gene>
    <name evidence="2" type="ORF">CPE01_25540</name>
</gene>
<evidence type="ECO:0000256" key="1">
    <source>
        <dbReference type="SAM" id="MobiDB-lite"/>
    </source>
</evidence>
<proteinExistence type="predicted"/>
<name>A0A510UZ57_9CELL</name>
<dbReference type="AlphaFoldDB" id="A0A510UZ57"/>
<sequence length="105" mass="10567">MRTGSAGRRGGGGAERPAGRALGCRVRAGFPEDDVPADRAAGAPERDRGVVRVAMVLNLASRPAGTALSGSVSPVRRLCAGILVTVSVGAPSVTPVHTDTRGLLP</sequence>
<comment type="caution">
    <text evidence="2">The sequence shown here is derived from an EMBL/GenBank/DDBJ whole genome shotgun (WGS) entry which is preliminary data.</text>
</comment>
<evidence type="ECO:0000313" key="3">
    <source>
        <dbReference type="Proteomes" id="UP000321386"/>
    </source>
</evidence>
<keyword evidence="3" id="KW-1185">Reference proteome</keyword>
<organism evidence="2 3">
    <name type="scientific">Cellulomonas persica</name>
    <dbReference type="NCBI Taxonomy" id="76861"/>
    <lineage>
        <taxon>Bacteria</taxon>
        <taxon>Bacillati</taxon>
        <taxon>Actinomycetota</taxon>
        <taxon>Actinomycetes</taxon>
        <taxon>Micrococcales</taxon>
        <taxon>Cellulomonadaceae</taxon>
        <taxon>Cellulomonas</taxon>
    </lineage>
</organism>
<accession>A0A510UZ57</accession>
<dbReference type="Proteomes" id="UP000321386">
    <property type="component" value="Unassembled WGS sequence"/>
</dbReference>